<dbReference type="InterPro" id="IPR025419">
    <property type="entry name" value="DUF4142"/>
</dbReference>
<proteinExistence type="predicted"/>
<dbReference type="AlphaFoldDB" id="A0A7W6BBT7"/>
<name>A0A7W6BBT7_9HYPH</name>
<accession>A0A7W6BBT7</accession>
<organism evidence="2 3">
    <name type="scientific">Rhizobium fabae</name>
    <dbReference type="NCBI Taxonomy" id="573179"/>
    <lineage>
        <taxon>Bacteria</taxon>
        <taxon>Pseudomonadati</taxon>
        <taxon>Pseudomonadota</taxon>
        <taxon>Alphaproteobacteria</taxon>
        <taxon>Hyphomicrobiales</taxon>
        <taxon>Rhizobiaceae</taxon>
        <taxon>Rhizobium/Agrobacterium group</taxon>
        <taxon>Rhizobium</taxon>
    </lineage>
</organism>
<reference evidence="2 3" key="1">
    <citation type="submission" date="2020-08" db="EMBL/GenBank/DDBJ databases">
        <title>Genomic Encyclopedia of Type Strains, Phase IV (KMG-IV): sequencing the most valuable type-strain genomes for metagenomic binning, comparative biology and taxonomic classification.</title>
        <authorList>
            <person name="Goeker M."/>
        </authorList>
    </citation>
    <scope>NUCLEOTIDE SEQUENCE [LARGE SCALE GENOMIC DNA]</scope>
    <source>
        <strain evidence="2 3">DSM 19331</strain>
    </source>
</reference>
<dbReference type="Proteomes" id="UP000545490">
    <property type="component" value="Unassembled WGS sequence"/>
</dbReference>
<dbReference type="Gene3D" id="1.20.1260.10">
    <property type="match status" value="1"/>
</dbReference>
<dbReference type="InterPro" id="IPR011032">
    <property type="entry name" value="GroES-like_sf"/>
</dbReference>
<dbReference type="SUPFAM" id="SSF50129">
    <property type="entry name" value="GroES-like"/>
    <property type="match status" value="1"/>
</dbReference>
<dbReference type="Pfam" id="PF13628">
    <property type="entry name" value="DUF4142"/>
    <property type="match status" value="1"/>
</dbReference>
<dbReference type="PANTHER" id="PTHR38593:SF1">
    <property type="entry name" value="BLR2558 PROTEIN"/>
    <property type="match status" value="1"/>
</dbReference>
<feature type="domain" description="DUF4142" evidence="1">
    <location>
        <begin position="139"/>
        <end position="275"/>
    </location>
</feature>
<evidence type="ECO:0000313" key="3">
    <source>
        <dbReference type="Proteomes" id="UP000545490"/>
    </source>
</evidence>
<dbReference type="EMBL" id="JACIDG010000012">
    <property type="protein sequence ID" value="MBB3917304.1"/>
    <property type="molecule type" value="Genomic_DNA"/>
</dbReference>
<evidence type="ECO:0000313" key="2">
    <source>
        <dbReference type="EMBL" id="MBB3917304.1"/>
    </source>
</evidence>
<evidence type="ECO:0000259" key="1">
    <source>
        <dbReference type="Pfam" id="PF13628"/>
    </source>
</evidence>
<dbReference type="Gene3D" id="3.90.180.10">
    <property type="entry name" value="Medium-chain alcohol dehydrogenases, catalytic domain"/>
    <property type="match status" value="1"/>
</dbReference>
<dbReference type="InterPro" id="IPR012347">
    <property type="entry name" value="Ferritin-like"/>
</dbReference>
<sequence>MKAVRIHRFGGPEDMAIEEIDRPIPAANEVLIKVFAASINPVDVKMREGKYPIVTEKDLPCRAQGKAYRFLGAAFISANGGFPGNSQVEKPFLRGKTVQEIAMKRLAIASLALALAGPAFAQSAAEKTGVNSLIGVAPKTEDFVKEAATSDMFEIASSKLALERGDAATKAFAQQMVTDHQKTTNELKGLVTRGKVAAPLPTAMTSSQQSMLDKLNGLQGADFNKQYHADQEAVHEDAVDLFKRYGDKGDNAGLKAWAATTRPALEHHLQMAKDLNK</sequence>
<gene>
    <name evidence="2" type="ORF">GGQ65_004620</name>
</gene>
<protein>
    <submittedName>
        <fullName evidence="2">Putative membrane protein</fullName>
    </submittedName>
</protein>
<dbReference type="PANTHER" id="PTHR38593">
    <property type="entry name" value="BLR2558 PROTEIN"/>
    <property type="match status" value="1"/>
</dbReference>
<comment type="caution">
    <text evidence="2">The sequence shown here is derived from an EMBL/GenBank/DDBJ whole genome shotgun (WGS) entry which is preliminary data.</text>
</comment>